<reference evidence="6" key="1">
    <citation type="submission" date="2022-12" db="EMBL/GenBank/DDBJ databases">
        <authorList>
            <person name="Petersen C."/>
        </authorList>
    </citation>
    <scope>NUCLEOTIDE SEQUENCE</scope>
    <source>
        <strain evidence="6">IBT 3081</strain>
    </source>
</reference>
<dbReference type="Pfam" id="PF01753">
    <property type="entry name" value="zf-MYND"/>
    <property type="match status" value="1"/>
</dbReference>
<dbReference type="Gene3D" id="6.10.140.2220">
    <property type="match status" value="1"/>
</dbReference>
<dbReference type="InterPro" id="IPR002893">
    <property type="entry name" value="Znf_MYND"/>
</dbReference>
<dbReference type="Proteomes" id="UP001147752">
    <property type="component" value="Unassembled WGS sequence"/>
</dbReference>
<evidence type="ECO:0000256" key="2">
    <source>
        <dbReference type="ARBA" id="ARBA00022771"/>
    </source>
</evidence>
<evidence type="ECO:0000259" key="5">
    <source>
        <dbReference type="PROSITE" id="PS50865"/>
    </source>
</evidence>
<dbReference type="AlphaFoldDB" id="A0A9W9S916"/>
<keyword evidence="3" id="KW-0862">Zinc</keyword>
<dbReference type="OrthoDB" id="432970at2759"/>
<reference evidence="6" key="2">
    <citation type="journal article" date="2023" name="IMA Fungus">
        <title>Comparative genomic study of the Penicillium genus elucidates a diverse pangenome and 15 lateral gene transfer events.</title>
        <authorList>
            <person name="Petersen C."/>
            <person name="Sorensen T."/>
            <person name="Nielsen M.R."/>
            <person name="Sondergaard T.E."/>
            <person name="Sorensen J.L."/>
            <person name="Fitzpatrick D.A."/>
            <person name="Frisvad J.C."/>
            <person name="Nielsen K.L."/>
        </authorList>
    </citation>
    <scope>NUCLEOTIDE SEQUENCE</scope>
    <source>
        <strain evidence="6">IBT 3081</strain>
    </source>
</reference>
<dbReference type="GeneID" id="81463215"/>
<dbReference type="SUPFAM" id="SSF144232">
    <property type="entry name" value="HIT/MYND zinc finger-like"/>
    <property type="match status" value="1"/>
</dbReference>
<dbReference type="PROSITE" id="PS50865">
    <property type="entry name" value="ZF_MYND_2"/>
    <property type="match status" value="1"/>
</dbReference>
<keyword evidence="2 4" id="KW-0863">Zinc-finger</keyword>
<protein>
    <recommendedName>
        <fullName evidence="5">MYND-type domain-containing protein</fullName>
    </recommendedName>
</protein>
<gene>
    <name evidence="6" type="ORF">N7517_006302</name>
</gene>
<keyword evidence="7" id="KW-1185">Reference proteome</keyword>
<accession>A0A9W9S916</accession>
<evidence type="ECO:0000256" key="4">
    <source>
        <dbReference type="PROSITE-ProRule" id="PRU00134"/>
    </source>
</evidence>
<sequence>MWRFHGEKREGDVLRRFQKEVDDGMKLSRQLQEAIVGDKLDVVTGIRATAPVGMEATLDIAELFKTYWAFGTTDIDETSRSLAVHSNPMFAHKDGNMVLHYGTDPVLGFHISACYVPIDLKPPQRGYSSEKPGLYEIINTARTEFNNWRKGCGGFFICYNRASFVAFLCLVKTRTDTDWNKTMEKLLDLIDQGTSLAFSNIYMQELNLWMHMKGVYSIDVLQGSPKIPIVNPQFETLQGWQKMPCTVSIALRVPRSKLEPFIAGTMKVGGFTPPLHAILQSSPRAANQWQHMFAATQIGFGILKTKGSRYSDSFEVEIDEDPLGWKGNSPMLLSFYVPSWILLQEPRTATVSLAIPLSTTTLKEVDYVYITKNQPYQTDFMPINGFNPEDVKNQVDQAGSSETVITATVNEQTGQMSSFTGRIQILSEQSKALLRDGSAVKRSSRSPFNHALSLEKGPTFNANFPAAVLDSTVKVRIARKSSYLELIADIAKSTHWSTLKSFMYPVFLDSGSPALWNVPYLNFSSLPAIDFGDSSSNRLKWLKTHIPTMWSAQEGALKFNPSLPASPSVRARVDFKDGLFHIFLGFSGTMSPRASVYAIDCPEEKGVHILIFVSRILLDVSNRTVVLDAAVLPLYSDLMVKITPALDAMMNSSHDPKSILTSKEALYLWKEALPAWTERCRSWAHKPSCEYITTPKIPLSIKFGKRVLCSCGDGTVPIDFMPKFPGWKELAKHSVRVAISPAFASALVDKLIDFSVSPLASEASGEDLNGCQVCDKDKRADGSDLMTCSRCHKAKYCSKDCQKVGWKKHKMVCKADGN</sequence>
<comment type="caution">
    <text evidence="6">The sequence shown here is derived from an EMBL/GenBank/DDBJ whole genome shotgun (WGS) entry which is preliminary data.</text>
</comment>
<dbReference type="EMBL" id="JAPZBT010000002">
    <property type="protein sequence ID" value="KAJ5374296.1"/>
    <property type="molecule type" value="Genomic_DNA"/>
</dbReference>
<feature type="domain" description="MYND-type" evidence="5">
    <location>
        <begin position="771"/>
        <end position="813"/>
    </location>
</feature>
<name>A0A9W9S916_9EURO</name>
<organism evidence="6 7">
    <name type="scientific">Penicillium concentricum</name>
    <dbReference type="NCBI Taxonomy" id="293559"/>
    <lineage>
        <taxon>Eukaryota</taxon>
        <taxon>Fungi</taxon>
        <taxon>Dikarya</taxon>
        <taxon>Ascomycota</taxon>
        <taxon>Pezizomycotina</taxon>
        <taxon>Eurotiomycetes</taxon>
        <taxon>Eurotiomycetidae</taxon>
        <taxon>Eurotiales</taxon>
        <taxon>Aspergillaceae</taxon>
        <taxon>Penicillium</taxon>
    </lineage>
</organism>
<evidence type="ECO:0000256" key="3">
    <source>
        <dbReference type="ARBA" id="ARBA00022833"/>
    </source>
</evidence>
<proteinExistence type="predicted"/>
<evidence type="ECO:0000256" key="1">
    <source>
        <dbReference type="ARBA" id="ARBA00022723"/>
    </source>
</evidence>
<evidence type="ECO:0000313" key="6">
    <source>
        <dbReference type="EMBL" id="KAJ5374296.1"/>
    </source>
</evidence>
<evidence type="ECO:0000313" key="7">
    <source>
        <dbReference type="Proteomes" id="UP001147752"/>
    </source>
</evidence>
<dbReference type="GO" id="GO:0008270">
    <property type="term" value="F:zinc ion binding"/>
    <property type="evidence" value="ECO:0007669"/>
    <property type="project" value="UniProtKB-KW"/>
</dbReference>
<keyword evidence="1" id="KW-0479">Metal-binding</keyword>
<dbReference type="RefSeq" id="XP_056580282.1">
    <property type="nucleotide sequence ID" value="XM_056724032.1"/>
</dbReference>
<dbReference type="PROSITE" id="PS01360">
    <property type="entry name" value="ZF_MYND_1"/>
    <property type="match status" value="1"/>
</dbReference>